<reference evidence="2 3" key="1">
    <citation type="submission" date="2020-08" db="EMBL/GenBank/DDBJ databases">
        <title>Genomic Encyclopedia of Type Strains, Phase IV (KMG-IV): sequencing the most valuable type-strain genomes for metagenomic binning, comparative biology and taxonomic classification.</title>
        <authorList>
            <person name="Goeker M."/>
        </authorList>
    </citation>
    <scope>NUCLEOTIDE SEQUENCE [LARGE SCALE GENOMIC DNA]</scope>
    <source>
        <strain evidence="2 3">DSM 26385</strain>
    </source>
</reference>
<keyword evidence="3" id="KW-1185">Reference proteome</keyword>
<dbReference type="SUPFAM" id="SSF141371">
    <property type="entry name" value="PilZ domain-like"/>
    <property type="match status" value="1"/>
</dbReference>
<organism evidence="2 3">
    <name type="scientific">Allorhizobium borbori</name>
    <dbReference type="NCBI Taxonomy" id="485907"/>
    <lineage>
        <taxon>Bacteria</taxon>
        <taxon>Pseudomonadati</taxon>
        <taxon>Pseudomonadota</taxon>
        <taxon>Alphaproteobacteria</taxon>
        <taxon>Hyphomicrobiales</taxon>
        <taxon>Rhizobiaceae</taxon>
        <taxon>Rhizobium/Agrobacterium group</taxon>
        <taxon>Allorhizobium</taxon>
    </lineage>
</organism>
<dbReference type="RefSeq" id="WP_183790059.1">
    <property type="nucleotide sequence ID" value="NZ_JACIDU010000003.1"/>
</dbReference>
<evidence type="ECO:0000313" key="2">
    <source>
        <dbReference type="EMBL" id="MBB4102468.1"/>
    </source>
</evidence>
<dbReference type="AlphaFoldDB" id="A0A7W6JZL9"/>
<name>A0A7W6JZL9_9HYPH</name>
<gene>
    <name evidence="2" type="ORF">GGQ66_001003</name>
</gene>
<feature type="domain" description="PilZ" evidence="1">
    <location>
        <begin position="121"/>
        <end position="199"/>
    </location>
</feature>
<dbReference type="GO" id="GO:0035438">
    <property type="term" value="F:cyclic-di-GMP binding"/>
    <property type="evidence" value="ECO:0007669"/>
    <property type="project" value="InterPro"/>
</dbReference>
<dbReference type="EMBL" id="JACIDU010000003">
    <property type="protein sequence ID" value="MBB4102468.1"/>
    <property type="molecule type" value="Genomic_DNA"/>
</dbReference>
<comment type="caution">
    <text evidence="2">The sequence shown here is derived from an EMBL/GenBank/DDBJ whole genome shotgun (WGS) entry which is preliminary data.</text>
</comment>
<evidence type="ECO:0000313" key="3">
    <source>
        <dbReference type="Proteomes" id="UP000584824"/>
    </source>
</evidence>
<accession>A0A7W6JZL9</accession>
<dbReference type="InterPro" id="IPR009875">
    <property type="entry name" value="PilZ_domain"/>
</dbReference>
<dbReference type="Proteomes" id="UP000584824">
    <property type="component" value="Unassembled WGS sequence"/>
</dbReference>
<protein>
    <recommendedName>
        <fullName evidence="1">PilZ domain-containing protein</fullName>
    </recommendedName>
</protein>
<proteinExistence type="predicted"/>
<sequence length="204" mass="22707">MLTHTSARAVFAKRPDIKEAFHRVSVNLPGRMMLADRTEHDCSAVDMSPGDAVITAPRLPKIGERVIAYIDHIGRLEGTALSLPDRNSFIMSIVATERKREKLAAQLTWIANRHELGLPEDRRHDRLTPRRTLTEITIEDGRKIACRLIDLSLSGAAVDMDGRLPIGTPVRLGSLRARVVRHFADGIAVEFSAVQTRESLAEFL</sequence>
<dbReference type="Gene3D" id="2.40.10.220">
    <property type="entry name" value="predicted glycosyltransferase like domains"/>
    <property type="match status" value="1"/>
</dbReference>
<dbReference type="Pfam" id="PF07238">
    <property type="entry name" value="PilZ"/>
    <property type="match status" value="1"/>
</dbReference>
<evidence type="ECO:0000259" key="1">
    <source>
        <dbReference type="Pfam" id="PF07238"/>
    </source>
</evidence>